<dbReference type="InterPro" id="IPR001452">
    <property type="entry name" value="SH3_domain"/>
</dbReference>
<feature type="domain" description="C2" evidence="12">
    <location>
        <begin position="1561"/>
        <end position="1677"/>
    </location>
</feature>
<dbReference type="FunFam" id="2.30.30.40:FF:000041">
    <property type="entry name" value="Intersectin 1"/>
    <property type="match status" value="1"/>
</dbReference>
<accession>A0A9D3S6B4</accession>
<feature type="region of interest" description="Disordered" evidence="9">
    <location>
        <begin position="600"/>
        <end position="672"/>
    </location>
</feature>
<protein>
    <recommendedName>
        <fullName evidence="18">Intersectin-2</fullName>
    </recommendedName>
</protein>
<dbReference type="PRINTS" id="PR00499">
    <property type="entry name" value="P67PHOX"/>
</dbReference>
<dbReference type="Proteomes" id="UP001044222">
    <property type="component" value="Unassembled WGS sequence"/>
</dbReference>
<dbReference type="InterPro" id="IPR011993">
    <property type="entry name" value="PH-like_dom_sf"/>
</dbReference>
<feature type="compositionally biased region" description="Basic and acidic residues" evidence="9">
    <location>
        <begin position="694"/>
        <end position="801"/>
    </location>
</feature>
<feature type="domain" description="SH3" evidence="10">
    <location>
        <begin position="1139"/>
        <end position="1198"/>
    </location>
</feature>
<dbReference type="PROSITE" id="PS50002">
    <property type="entry name" value="SH3"/>
    <property type="match status" value="4"/>
</dbReference>
<feature type="domain" description="EF-hand" evidence="15">
    <location>
        <begin position="195"/>
        <end position="230"/>
    </location>
</feature>
<evidence type="ECO:0000256" key="3">
    <source>
        <dbReference type="ARBA" id="ARBA00022490"/>
    </source>
</evidence>
<dbReference type="Pfam" id="PF12763">
    <property type="entry name" value="EH"/>
    <property type="match status" value="2"/>
</dbReference>
<keyword evidence="5" id="KW-0479">Metal-binding</keyword>
<dbReference type="PROSITE" id="PS50031">
    <property type="entry name" value="EH"/>
    <property type="match status" value="2"/>
</dbReference>
<dbReference type="OrthoDB" id="2015333at2759"/>
<feature type="coiled-coil region" evidence="8">
    <location>
        <begin position="324"/>
        <end position="472"/>
    </location>
</feature>
<dbReference type="Gene3D" id="2.30.30.40">
    <property type="entry name" value="SH3 Domains"/>
    <property type="match status" value="4"/>
</dbReference>
<dbReference type="SMART" id="SM00027">
    <property type="entry name" value="EH"/>
    <property type="match status" value="2"/>
</dbReference>
<dbReference type="InterPro" id="IPR036028">
    <property type="entry name" value="SH3-like_dom_sf"/>
</dbReference>
<dbReference type="PROSITE" id="PS50222">
    <property type="entry name" value="EF_HAND_2"/>
    <property type="match status" value="2"/>
</dbReference>
<evidence type="ECO:0008006" key="18">
    <source>
        <dbReference type="Google" id="ProtNLM"/>
    </source>
</evidence>
<dbReference type="InterPro" id="IPR002048">
    <property type="entry name" value="EF_hand_dom"/>
</dbReference>
<feature type="compositionally biased region" description="Polar residues" evidence="9">
    <location>
        <begin position="961"/>
        <end position="971"/>
    </location>
</feature>
<evidence type="ECO:0000256" key="7">
    <source>
        <dbReference type="PROSITE-ProRule" id="PRU00192"/>
    </source>
</evidence>
<evidence type="ECO:0000256" key="9">
    <source>
        <dbReference type="SAM" id="MobiDB-lite"/>
    </source>
</evidence>
<evidence type="ECO:0000256" key="2">
    <source>
        <dbReference type="ARBA" id="ARBA00022443"/>
    </source>
</evidence>
<dbReference type="InterPro" id="IPR000008">
    <property type="entry name" value="C2_dom"/>
</dbReference>
<feature type="region of interest" description="Disordered" evidence="9">
    <location>
        <begin position="906"/>
        <end position="971"/>
    </location>
</feature>
<dbReference type="OMA" id="QLATIWY"/>
<comment type="caution">
    <text evidence="16">The sequence shown here is derived from an EMBL/GenBank/DDBJ whole genome shotgun (WGS) entry which is preliminary data.</text>
</comment>
<evidence type="ECO:0000313" key="17">
    <source>
        <dbReference type="Proteomes" id="UP001044222"/>
    </source>
</evidence>
<dbReference type="PANTHER" id="PTHR46006">
    <property type="entry name" value="RHO GUANINE NUCLEOTIDE EXCHANGE FACTOR AT 64C, ISOFORM A"/>
    <property type="match status" value="1"/>
</dbReference>
<feature type="domain" description="SH3" evidence="10">
    <location>
        <begin position="844"/>
        <end position="905"/>
    </location>
</feature>
<dbReference type="GO" id="GO:0005085">
    <property type="term" value="F:guanyl-nucleotide exchange factor activity"/>
    <property type="evidence" value="ECO:0007669"/>
    <property type="project" value="InterPro"/>
</dbReference>
<dbReference type="EMBL" id="JAFIRN010000001">
    <property type="protein sequence ID" value="KAG5857219.1"/>
    <property type="molecule type" value="Genomic_DNA"/>
</dbReference>
<dbReference type="FunFam" id="2.30.29.30:FF:000069">
    <property type="entry name" value="Intersectin 1"/>
    <property type="match status" value="1"/>
</dbReference>
<dbReference type="GO" id="GO:0006897">
    <property type="term" value="P:endocytosis"/>
    <property type="evidence" value="ECO:0007669"/>
    <property type="project" value="UniProtKB-KW"/>
</dbReference>
<evidence type="ECO:0000259" key="14">
    <source>
        <dbReference type="PROSITE" id="PS50031"/>
    </source>
</evidence>
<dbReference type="SUPFAM" id="SSF49562">
    <property type="entry name" value="C2 domain (Calcium/lipid-binding domain, CaLB)"/>
    <property type="match status" value="1"/>
</dbReference>
<dbReference type="CDD" id="cd00052">
    <property type="entry name" value="EH"/>
    <property type="match status" value="2"/>
</dbReference>
<dbReference type="InterPro" id="IPR001849">
    <property type="entry name" value="PH_domain"/>
</dbReference>
<dbReference type="PROSITE" id="PS50003">
    <property type="entry name" value="PH_DOMAIN"/>
    <property type="match status" value="1"/>
</dbReference>
<evidence type="ECO:0000259" key="11">
    <source>
        <dbReference type="PROSITE" id="PS50003"/>
    </source>
</evidence>
<feature type="domain" description="SH3" evidence="10">
    <location>
        <begin position="968"/>
        <end position="1026"/>
    </location>
</feature>
<dbReference type="SMART" id="SM00326">
    <property type="entry name" value="SH3"/>
    <property type="match status" value="4"/>
</dbReference>
<dbReference type="Gene3D" id="1.10.238.10">
    <property type="entry name" value="EF-hand"/>
    <property type="match status" value="2"/>
</dbReference>
<dbReference type="SUPFAM" id="SSF47473">
    <property type="entry name" value="EF-hand"/>
    <property type="match status" value="2"/>
</dbReference>
<dbReference type="Gene3D" id="1.20.900.10">
    <property type="entry name" value="Dbl homology (DH) domain"/>
    <property type="match status" value="1"/>
</dbReference>
<keyword evidence="4" id="KW-0254">Endocytosis</keyword>
<keyword evidence="8" id="KW-0175">Coiled coil</keyword>
<keyword evidence="17" id="KW-1185">Reference proteome</keyword>
<feature type="region of interest" description="Disordered" evidence="9">
    <location>
        <begin position="694"/>
        <end position="816"/>
    </location>
</feature>
<dbReference type="InterPro" id="IPR035892">
    <property type="entry name" value="C2_domain_sf"/>
</dbReference>
<proteinExistence type="predicted"/>
<dbReference type="Pfam" id="PF00621">
    <property type="entry name" value="RhoGEF"/>
    <property type="match status" value="1"/>
</dbReference>
<name>A0A9D3S6B4_ANGAN</name>
<gene>
    <name evidence="16" type="ORF">ANANG_G00017000</name>
</gene>
<dbReference type="InterPro" id="IPR011992">
    <property type="entry name" value="EF-hand-dom_pair"/>
</dbReference>
<feature type="domain" description="SH3" evidence="10">
    <location>
        <begin position="1047"/>
        <end position="1105"/>
    </location>
</feature>
<dbReference type="SUPFAM" id="SSF48065">
    <property type="entry name" value="DBL homology domain (DH-domain)"/>
    <property type="match status" value="1"/>
</dbReference>
<evidence type="ECO:0000256" key="4">
    <source>
        <dbReference type="ARBA" id="ARBA00022583"/>
    </source>
</evidence>
<dbReference type="PANTHER" id="PTHR46006:SF6">
    <property type="entry name" value="INTERSECTIN-2 ISOFORM X1"/>
    <property type="match status" value="1"/>
</dbReference>
<keyword evidence="2 7" id="KW-0728">SH3 domain</keyword>
<dbReference type="Pfam" id="PF07653">
    <property type="entry name" value="SH3_2"/>
    <property type="match status" value="1"/>
</dbReference>
<dbReference type="SMART" id="SM00233">
    <property type="entry name" value="PH"/>
    <property type="match status" value="1"/>
</dbReference>
<sequence length="1703" mass="196354">MWTITPEERDKYDKQFDTLSPSQGYVSGDQAHKFFLLSGLPAHVLTKIWALADLNNDGKMDRLEFAIAMKLIKLKLQGQNLPSTLPLIMKQSTTVPSAVPSSHLTPPISNSFSSLPHGINGTEMTSPQSLLDLGSSSSISLASLSSNAPKAGSMDWAVPQAYQLKYQQLFNGLDKQKTGFLSGPQVRSTLTASHLSQAQLATIWNLADVDKDGRLTAEEFILAMHLVDMAKMGLSLPLTLPVKLIPPSLRGVGSSDGTNGTTPTNYSTFSEKSEAELLQKAVGNVTFEDKHKNFDQGHVELEKQRQALHVQQQREEGHLVQKLKEKERREREAWEEVRKRQLEQERKLERQREFKRLKEGEQRRQREKEEAVKQELERQRKLKLELMRRQELESHRNKKLQDITQLKAKKNSLELELETVGNTHKQISDCLLDVQNKKKIQKTELDLINRKRNRWVNEINTLEQQFEDFQKKLNQLVPEQQKLGERLRNIGLSNLPTSTMTMLKRSVNEKEIACRKLKEQLEVLEKETNCKLLEMDQNTQVIKKLKESQKKQQSALDKLSAIRDEKLLELERQREQDLVKRKREEEEADRQAKLEEEHCRHLQEQREAALSEAHQRDKERERKEEEHQEQLQKEEYDREDKKHKKEEGECQRQEKLQREEENQRQENLKREEEELEKEKCQGWEKLRWEQQERKAKQKEEELLHEEKEQTCRAAEEERKQEQHRLADEVKRRAIEKEQKKQEECKVMVEAKRRQEMDEQRDGDRRELEGERKKKEEVTREEARRPLQKEEVAVAKLKEEAGSQHQQPTASTKTTIKGKMAALLKGIEERKGGKRENSKGHRKLAALATYRALYPFTARRPEELRFEADDLIEVDETREGEKGWLYGYLRGFEGWFPVSYVEKQIKPQASPATKEPLPPQIMPSTSRYNKPEDESSILETVQSVPADKGSPSATTPGPAPTNQGQSEPGPNLQAQALCSWAGNTESHLNFAKDAVITVLEQQEEWWLGELNGKHGWFPKSFVKPLSPDGEQREESYPSVDGYDTLDSTQQEDYEALYTYESPEPGDLTFGEGDTILVMERGGDWWKGSIGDRTGVFPSNYVKPKEINGGGKKLEKGQFHSSHVELLGPDVERSTLAPVHTPGCQVVAMYDYKAENQDEISFSSGQLINVLEKIGPDWWKGEINGVKGLFPTNYVEITTDTDTSQQCFADMGAMGAQEKKRQDYIQELIESEERHLEDLQLALEVFYKLMSESGRLTEQELSTIFLNWNELIVSSNKLIKALQERKKKSGEHLPVQMIGDVLASELSDMQAYIVFCTSQLKGAALLQRKTDQEPEFKEFLKKIATDYRCKGMPLTSFMLKPMQRITRYPLIIKNILESTPEMHVDHIQLRSALETAEKLCLQVNEGVRQKENEDRLEWLQSHVQCDGIIENLVFNSLTNCLGPRKLLHSGKVHNKSKGNKELYLFLFNDFLLLTYAIKQFSSSGGDKLFIPKSNMQFKMYKMPLFLNEVVIKLPSDPSSEEPVFHISHINRVYTLKTESINERIAWVQKITTASEEIMEMEKKKREKTYQGRSQKGSEIGRLLVTILEATDLQSCKANGKGNPYCEVTMGEQCYTSRTLNDTLNPKWNFNCQFFLKDLYKDVLSITIRERDQFSPDGFLGCTDVLLETIKKELENKGPANRRLLLHEVETGEVWVQLDLQLFELK</sequence>
<keyword evidence="3" id="KW-0963">Cytoplasm</keyword>
<evidence type="ECO:0000313" key="16">
    <source>
        <dbReference type="EMBL" id="KAG5857219.1"/>
    </source>
</evidence>
<organism evidence="16 17">
    <name type="scientific">Anguilla anguilla</name>
    <name type="common">European freshwater eel</name>
    <name type="synonym">Muraena anguilla</name>
    <dbReference type="NCBI Taxonomy" id="7936"/>
    <lineage>
        <taxon>Eukaryota</taxon>
        <taxon>Metazoa</taxon>
        <taxon>Chordata</taxon>
        <taxon>Craniata</taxon>
        <taxon>Vertebrata</taxon>
        <taxon>Euteleostomi</taxon>
        <taxon>Actinopterygii</taxon>
        <taxon>Neopterygii</taxon>
        <taxon>Teleostei</taxon>
        <taxon>Anguilliformes</taxon>
        <taxon>Anguillidae</taxon>
        <taxon>Anguilla</taxon>
    </lineage>
</organism>
<dbReference type="SUPFAM" id="SSF50729">
    <property type="entry name" value="PH domain-like"/>
    <property type="match status" value="1"/>
</dbReference>
<evidence type="ECO:0000259" key="15">
    <source>
        <dbReference type="PROSITE" id="PS50222"/>
    </source>
</evidence>
<dbReference type="InterPro" id="IPR035899">
    <property type="entry name" value="DBL_dom_sf"/>
</dbReference>
<reference evidence="16" key="1">
    <citation type="submission" date="2021-01" db="EMBL/GenBank/DDBJ databases">
        <title>A chromosome-scale assembly of European eel, Anguilla anguilla.</title>
        <authorList>
            <person name="Henkel C."/>
            <person name="Jong-Raadsen S.A."/>
            <person name="Dufour S."/>
            <person name="Weltzien F.-A."/>
            <person name="Palstra A.P."/>
            <person name="Pelster B."/>
            <person name="Spaink H.P."/>
            <person name="Van Den Thillart G.E."/>
            <person name="Jansen H."/>
            <person name="Zahm M."/>
            <person name="Klopp C."/>
            <person name="Cedric C."/>
            <person name="Louis A."/>
            <person name="Berthelot C."/>
            <person name="Parey E."/>
            <person name="Roest Crollius H."/>
            <person name="Montfort J."/>
            <person name="Robinson-Rechavi M."/>
            <person name="Bucao C."/>
            <person name="Bouchez O."/>
            <person name="Gislard M."/>
            <person name="Lluch J."/>
            <person name="Milhes M."/>
            <person name="Lampietro C."/>
            <person name="Lopez Roques C."/>
            <person name="Donnadieu C."/>
            <person name="Braasch I."/>
            <person name="Desvignes T."/>
            <person name="Postlethwait J."/>
            <person name="Bobe J."/>
            <person name="Guiguen Y."/>
            <person name="Dirks R."/>
        </authorList>
    </citation>
    <scope>NUCLEOTIDE SEQUENCE</scope>
    <source>
        <strain evidence="16">Tag_6206</strain>
        <tissue evidence="16">Liver</tissue>
    </source>
</reference>
<dbReference type="PRINTS" id="PR00452">
    <property type="entry name" value="SH3DOMAIN"/>
</dbReference>
<dbReference type="PROSITE" id="PS50004">
    <property type="entry name" value="C2"/>
    <property type="match status" value="1"/>
</dbReference>
<dbReference type="SMART" id="SM00325">
    <property type="entry name" value="RhoGEF"/>
    <property type="match status" value="1"/>
</dbReference>
<dbReference type="PROSITE" id="PS50010">
    <property type="entry name" value="DH_2"/>
    <property type="match status" value="1"/>
</dbReference>
<dbReference type="Pfam" id="PF16652">
    <property type="entry name" value="PH_13"/>
    <property type="match status" value="1"/>
</dbReference>
<feature type="domain" description="PH" evidence="11">
    <location>
        <begin position="1443"/>
        <end position="1553"/>
    </location>
</feature>
<evidence type="ECO:0000256" key="1">
    <source>
        <dbReference type="ARBA" id="ARBA00004496"/>
    </source>
</evidence>
<dbReference type="InterPro" id="IPR000219">
    <property type="entry name" value="DH_dom"/>
</dbReference>
<feature type="domain" description="DH" evidence="13">
    <location>
        <begin position="1218"/>
        <end position="1404"/>
    </location>
</feature>
<dbReference type="SMART" id="SM00054">
    <property type="entry name" value="EFh"/>
    <property type="match status" value="2"/>
</dbReference>
<feature type="domain" description="EH" evidence="14">
    <location>
        <begin position="8"/>
        <end position="96"/>
    </location>
</feature>
<dbReference type="FunFam" id="1.10.238.10:FF:000055">
    <property type="entry name" value="Intersectin-1 isoform 1"/>
    <property type="match status" value="1"/>
</dbReference>
<dbReference type="SUPFAM" id="SSF50044">
    <property type="entry name" value="SH3-domain"/>
    <property type="match status" value="4"/>
</dbReference>
<evidence type="ECO:0000256" key="6">
    <source>
        <dbReference type="ARBA" id="ARBA00022837"/>
    </source>
</evidence>
<comment type="subcellular location">
    <subcellularLocation>
        <location evidence="1">Cytoplasm</location>
    </subcellularLocation>
</comment>
<evidence type="ECO:0000256" key="5">
    <source>
        <dbReference type="ARBA" id="ARBA00022723"/>
    </source>
</evidence>
<evidence type="ECO:0000259" key="13">
    <source>
        <dbReference type="PROSITE" id="PS50010"/>
    </source>
</evidence>
<feature type="domain" description="EF-hand" evidence="15">
    <location>
        <begin position="40"/>
        <end position="75"/>
    </location>
</feature>
<feature type="domain" description="EH" evidence="14">
    <location>
        <begin position="162"/>
        <end position="251"/>
    </location>
</feature>
<dbReference type="SMART" id="SM00239">
    <property type="entry name" value="C2"/>
    <property type="match status" value="1"/>
</dbReference>
<dbReference type="CDD" id="cd11838">
    <property type="entry name" value="SH3_Intersectin_3"/>
    <property type="match status" value="1"/>
</dbReference>
<dbReference type="FunFam" id="2.60.40.150:FF:000029">
    <property type="entry name" value="Intersectin 1"/>
    <property type="match status" value="1"/>
</dbReference>
<evidence type="ECO:0000259" key="10">
    <source>
        <dbReference type="PROSITE" id="PS50002"/>
    </source>
</evidence>
<dbReference type="Gene3D" id="2.30.29.30">
    <property type="entry name" value="Pleckstrin-homology domain (PH domain)/Phosphotyrosine-binding domain (PTB)"/>
    <property type="match status" value="1"/>
</dbReference>
<dbReference type="InterPro" id="IPR000261">
    <property type="entry name" value="EH_dom"/>
</dbReference>
<dbReference type="Pfam" id="PF14604">
    <property type="entry name" value="SH3_9"/>
    <property type="match status" value="3"/>
</dbReference>
<evidence type="ECO:0000256" key="8">
    <source>
        <dbReference type="SAM" id="Coils"/>
    </source>
</evidence>
<dbReference type="CDD" id="cd00160">
    <property type="entry name" value="RhoGEF"/>
    <property type="match status" value="1"/>
</dbReference>
<dbReference type="PROSITE" id="PS00018">
    <property type="entry name" value="EF_HAND_1"/>
    <property type="match status" value="2"/>
</dbReference>
<feature type="region of interest" description="Disordered" evidence="9">
    <location>
        <begin position="1025"/>
        <end position="1044"/>
    </location>
</feature>
<keyword evidence="6" id="KW-0106">Calcium</keyword>
<dbReference type="Gene3D" id="2.60.40.150">
    <property type="entry name" value="C2 domain"/>
    <property type="match status" value="1"/>
</dbReference>
<dbReference type="GO" id="GO:0005509">
    <property type="term" value="F:calcium ion binding"/>
    <property type="evidence" value="ECO:0007669"/>
    <property type="project" value="InterPro"/>
</dbReference>
<dbReference type="InterPro" id="IPR051480">
    <property type="entry name" value="Endocytic_GEF_Adapter"/>
</dbReference>
<dbReference type="Pfam" id="PF00168">
    <property type="entry name" value="C2"/>
    <property type="match status" value="1"/>
</dbReference>
<feature type="compositionally biased region" description="Polar residues" evidence="9">
    <location>
        <begin position="802"/>
        <end position="814"/>
    </location>
</feature>
<dbReference type="GO" id="GO:0035025">
    <property type="term" value="P:positive regulation of Rho protein signal transduction"/>
    <property type="evidence" value="ECO:0007669"/>
    <property type="project" value="TreeGrafter"/>
</dbReference>
<evidence type="ECO:0000259" key="12">
    <source>
        <dbReference type="PROSITE" id="PS50004"/>
    </source>
</evidence>
<dbReference type="GO" id="GO:0005737">
    <property type="term" value="C:cytoplasm"/>
    <property type="evidence" value="ECO:0007669"/>
    <property type="project" value="UniProtKB-SubCell"/>
</dbReference>
<dbReference type="InterPro" id="IPR018247">
    <property type="entry name" value="EF_Hand_1_Ca_BS"/>
</dbReference>